<evidence type="ECO:0000313" key="4">
    <source>
        <dbReference type="Proteomes" id="UP000189627"/>
    </source>
</evidence>
<dbReference type="PANTHER" id="PTHR42928:SF5">
    <property type="entry name" value="BLR1237 PROTEIN"/>
    <property type="match status" value="1"/>
</dbReference>
<dbReference type="InterPro" id="IPR005064">
    <property type="entry name" value="BUG"/>
</dbReference>
<protein>
    <submittedName>
        <fullName evidence="3">Tripartite tricarboxylate transporter substrate binding protein</fullName>
    </submittedName>
</protein>
<accession>A0A1U9UVN3</accession>
<dbReference type="PANTHER" id="PTHR42928">
    <property type="entry name" value="TRICARBOXYLATE-BINDING PROTEIN"/>
    <property type="match status" value="1"/>
</dbReference>
<dbReference type="SUPFAM" id="SSF53850">
    <property type="entry name" value="Periplasmic binding protein-like II"/>
    <property type="match status" value="1"/>
</dbReference>
<dbReference type="Proteomes" id="UP000189627">
    <property type="component" value="Chromosome 2"/>
</dbReference>
<evidence type="ECO:0000256" key="1">
    <source>
        <dbReference type="ARBA" id="ARBA00006987"/>
    </source>
</evidence>
<dbReference type="CDD" id="cd07012">
    <property type="entry name" value="PBP2_Bug_TTT"/>
    <property type="match status" value="1"/>
</dbReference>
<dbReference type="Pfam" id="PF03401">
    <property type="entry name" value="TctC"/>
    <property type="match status" value="1"/>
</dbReference>
<dbReference type="AlphaFoldDB" id="A0A1U9UVN3"/>
<dbReference type="EMBL" id="CP017758">
    <property type="protein sequence ID" value="AQV96619.1"/>
    <property type="molecule type" value="Genomic_DNA"/>
</dbReference>
<dbReference type="PIRSF" id="PIRSF017082">
    <property type="entry name" value="YflP"/>
    <property type="match status" value="1"/>
</dbReference>
<feature type="chain" id="PRO_5012708010" evidence="2">
    <location>
        <begin position="27"/>
        <end position="328"/>
    </location>
</feature>
<reference evidence="4" key="1">
    <citation type="submission" date="2017-02" db="EMBL/GenBank/DDBJ databases">
        <title>Complete genome sequence of Cupriavidus necator strain NH9, a 3-chlorobenzoate degrader.</title>
        <authorList>
            <person name="Moriuchi R."/>
            <person name="Dohra H."/>
            <person name="Ogawa N."/>
        </authorList>
    </citation>
    <scope>NUCLEOTIDE SEQUENCE [LARGE SCALE GENOMIC DNA]</scope>
    <source>
        <strain evidence="4">NH9</strain>
    </source>
</reference>
<proteinExistence type="inferred from homology"/>
<dbReference type="Gene3D" id="3.40.190.150">
    <property type="entry name" value="Bordetella uptake gene, domain 1"/>
    <property type="match status" value="1"/>
</dbReference>
<feature type="signal peptide" evidence="2">
    <location>
        <begin position="1"/>
        <end position="26"/>
    </location>
</feature>
<dbReference type="KEGG" id="cuh:BJN34_22400"/>
<evidence type="ECO:0000256" key="2">
    <source>
        <dbReference type="SAM" id="SignalP"/>
    </source>
</evidence>
<comment type="similarity">
    <text evidence="1">Belongs to the UPF0065 (bug) family.</text>
</comment>
<dbReference type="InterPro" id="IPR042100">
    <property type="entry name" value="Bug_dom1"/>
</dbReference>
<gene>
    <name evidence="3" type="ORF">BJN34_22400</name>
</gene>
<organism evidence="3 4">
    <name type="scientific">Cupriavidus necator</name>
    <name type="common">Alcaligenes eutrophus</name>
    <name type="synonym">Ralstonia eutropha</name>
    <dbReference type="NCBI Taxonomy" id="106590"/>
    <lineage>
        <taxon>Bacteria</taxon>
        <taxon>Pseudomonadati</taxon>
        <taxon>Pseudomonadota</taxon>
        <taxon>Betaproteobacteria</taxon>
        <taxon>Burkholderiales</taxon>
        <taxon>Burkholderiaceae</taxon>
        <taxon>Cupriavidus</taxon>
    </lineage>
</organism>
<sequence length="328" mass="34724">MQEMRRRSVMALALSPLTLTVGGARAQTPASTYPNKPIRLVVPFSAGSATDQLARALGSVISATSKFPLVVENKAGAAGILAVQSVTTAAPDGHTLLVGGTTTHSANPFLFKHLPYDPVRDFTPITMLGQGWQVLVVSPTLPVRSLAELIKYAAARPGMLNYASGSSGSRIGSEAFLQKTGLKMTHVAFKGNPLAITEVMAGRTEMMVLDTGTAIPHIRSGKIRALGVTNTTRSPLLPDVPSISETVPGYDVSNYFALWGPAGINPELARRVAALFADAAKSEKARDAFYSVSGTAIRTSTPVELAEYQRHEAQNYGRIIRAAGIVPE</sequence>
<name>A0A1U9UVN3_CUPNE</name>
<evidence type="ECO:0000313" key="3">
    <source>
        <dbReference type="EMBL" id="AQV96619.1"/>
    </source>
</evidence>
<dbReference type="Gene3D" id="3.40.190.10">
    <property type="entry name" value="Periplasmic binding protein-like II"/>
    <property type="match status" value="1"/>
</dbReference>
<keyword evidence="2" id="KW-0732">Signal</keyword>
<dbReference type="OrthoDB" id="8678477at2"/>